<gene>
    <name evidence="3" type="ORF">DCS_02675</name>
</gene>
<dbReference type="PANTHER" id="PTHR38700:SF1">
    <property type="entry name" value="PH DOMAIN-CONTAINING PROTEIN"/>
    <property type="match status" value="1"/>
</dbReference>
<dbReference type="GeneID" id="63715318"/>
<feature type="compositionally biased region" description="Polar residues" evidence="1">
    <location>
        <begin position="467"/>
        <end position="486"/>
    </location>
</feature>
<dbReference type="InterPro" id="IPR011993">
    <property type="entry name" value="PH-like_dom_sf"/>
</dbReference>
<organism evidence="3 4">
    <name type="scientific">Drechmeria coniospora</name>
    <name type="common">Nematophagous fungus</name>
    <name type="synonym">Meria coniospora</name>
    <dbReference type="NCBI Taxonomy" id="98403"/>
    <lineage>
        <taxon>Eukaryota</taxon>
        <taxon>Fungi</taxon>
        <taxon>Dikarya</taxon>
        <taxon>Ascomycota</taxon>
        <taxon>Pezizomycotina</taxon>
        <taxon>Sordariomycetes</taxon>
        <taxon>Hypocreomycetidae</taxon>
        <taxon>Hypocreales</taxon>
        <taxon>Ophiocordycipitaceae</taxon>
        <taxon>Drechmeria</taxon>
    </lineage>
</organism>
<accession>A0A151GWV9</accession>
<dbReference type="InParanoid" id="A0A151GWV9"/>
<dbReference type="SUPFAM" id="SSF54236">
    <property type="entry name" value="Ubiquitin-like"/>
    <property type="match status" value="1"/>
</dbReference>
<keyword evidence="4" id="KW-1185">Reference proteome</keyword>
<dbReference type="EMBL" id="LAYC01000001">
    <property type="protein sequence ID" value="KYK61533.1"/>
    <property type="molecule type" value="Genomic_DNA"/>
</dbReference>
<comment type="caution">
    <text evidence="3">The sequence shown here is derived from an EMBL/GenBank/DDBJ whole genome shotgun (WGS) entry which is preliminary data.</text>
</comment>
<feature type="region of interest" description="Disordered" evidence="1">
    <location>
        <begin position="1"/>
        <end position="46"/>
    </location>
</feature>
<evidence type="ECO:0000259" key="2">
    <source>
        <dbReference type="Pfam" id="PF00169"/>
    </source>
</evidence>
<sequence>MNPNDPSNPNNATPPPLPSNRGTPSAVASARPNHSQRPSVSAVDDSSLPVTAMSEDAVVAAAAAASKPAAMPFDAPASASNGGERVRFGTHRTYVRMSSPADILPLLLFPPTQSVVVRCDTFITTVTVTADTSPGDIIQTVARQTKHPVTASTSVLLEAYSALGLERPLRRYERVRDTLNSWDSDQQNSLIVVASETVSNDQNLDIDSVDRTDDPPPGFCVQLHHSSRPGKWQKRWMTLLDSGQMFLSKRPDAGPSDKDSTVVCHLSDFDIYKPKESELRRNLKPPKKFCYAIKSQQKTFVFPNGTNFVHFFCTDDHQLATRFFDLVHGWRSWYLASKLVPPEEEISAPPPPPNFSNPLINRAKSNKETLRISIDGSGEPLMDVSGFKAPDISTLTLPPRKTSSKGSSGSKSSPTSPDGPGTFSSEGLLGDGYEKRRQAEAATRAANKSAKVEGPYTEGPSLLNGGIPSNTTTAAETKSWFPSASEHTARIRANSLHNTRRPPRVTDPDLLRRENPMPAPLLQFDDATLPQPSRHHHHGPKSSPNRTRSMGRRPGAGGGPLIDFATGGQSEPLPNGPPKRTVSRRGLPASAPGVQGPPSHELSRTRSRSSAGSVRSSHSRRHGPDNHSAPPVPPLPNRSPRRDQFDMPVSPQGRGLRRPEPLVDRAR</sequence>
<dbReference type="SUPFAM" id="SSF50729">
    <property type="entry name" value="PH domain-like"/>
    <property type="match status" value="1"/>
</dbReference>
<feature type="compositionally biased region" description="Low complexity" evidence="1">
    <location>
        <begin position="404"/>
        <end position="425"/>
    </location>
</feature>
<dbReference type="RefSeq" id="XP_040660885.1">
    <property type="nucleotide sequence ID" value="XM_040800002.1"/>
</dbReference>
<dbReference type="InterPro" id="IPR029071">
    <property type="entry name" value="Ubiquitin-like_domsf"/>
</dbReference>
<feature type="compositionally biased region" description="Polar residues" evidence="1">
    <location>
        <begin position="1"/>
        <end position="11"/>
    </location>
</feature>
<dbReference type="STRING" id="98403.A0A151GWV9"/>
<dbReference type="Pfam" id="PF00169">
    <property type="entry name" value="PH"/>
    <property type="match status" value="1"/>
</dbReference>
<feature type="region of interest" description="Disordered" evidence="1">
    <location>
        <begin position="383"/>
        <end position="667"/>
    </location>
</feature>
<dbReference type="Gene3D" id="2.30.29.30">
    <property type="entry name" value="Pleckstrin-homology domain (PH domain)/Phosphotyrosine-binding domain (PTB)"/>
    <property type="match status" value="1"/>
</dbReference>
<dbReference type="Gene3D" id="3.10.20.90">
    <property type="entry name" value="Phosphatidylinositol 3-kinase Catalytic Subunit, Chain A, domain 1"/>
    <property type="match status" value="1"/>
</dbReference>
<dbReference type="PANTHER" id="PTHR38700">
    <property type="entry name" value="YALI0E22418P"/>
    <property type="match status" value="1"/>
</dbReference>
<dbReference type="Proteomes" id="UP000076580">
    <property type="component" value="Chromosome 01"/>
</dbReference>
<name>A0A151GWV9_DRECN</name>
<feature type="compositionally biased region" description="Basic and acidic residues" evidence="1">
    <location>
        <begin position="657"/>
        <end position="667"/>
    </location>
</feature>
<protein>
    <recommendedName>
        <fullName evidence="2">PH domain-containing protein</fullName>
    </recommendedName>
</protein>
<reference evidence="3 4" key="1">
    <citation type="journal article" date="2016" name="Sci. Rep.">
        <title>Insights into Adaptations to a Near-Obligate Nematode Endoparasitic Lifestyle from the Finished Genome of Drechmeria coniospora.</title>
        <authorList>
            <person name="Zhang L."/>
            <person name="Zhou Z."/>
            <person name="Guo Q."/>
            <person name="Fokkens L."/>
            <person name="Miskei M."/>
            <person name="Pocsi I."/>
            <person name="Zhang W."/>
            <person name="Chen M."/>
            <person name="Wang L."/>
            <person name="Sun Y."/>
            <person name="Donzelli B.G."/>
            <person name="Gibson D.M."/>
            <person name="Nelson D.R."/>
            <person name="Luo J.G."/>
            <person name="Rep M."/>
            <person name="Liu H."/>
            <person name="Yang S."/>
            <person name="Wang J."/>
            <person name="Krasnoff S.B."/>
            <person name="Xu Y."/>
            <person name="Molnar I."/>
            <person name="Lin M."/>
        </authorList>
    </citation>
    <scope>NUCLEOTIDE SEQUENCE [LARGE SCALE GENOMIC DNA]</scope>
    <source>
        <strain evidence="3 4">ARSEF 6962</strain>
    </source>
</reference>
<dbReference type="AlphaFoldDB" id="A0A151GWV9"/>
<evidence type="ECO:0000313" key="3">
    <source>
        <dbReference type="EMBL" id="KYK61533.1"/>
    </source>
</evidence>
<proteinExistence type="predicted"/>
<feature type="domain" description="PH" evidence="2">
    <location>
        <begin position="225"/>
        <end position="320"/>
    </location>
</feature>
<evidence type="ECO:0000313" key="4">
    <source>
        <dbReference type="Proteomes" id="UP000076580"/>
    </source>
</evidence>
<dbReference type="InterPro" id="IPR001849">
    <property type="entry name" value="PH_domain"/>
</dbReference>
<feature type="compositionally biased region" description="Basic and acidic residues" evidence="1">
    <location>
        <begin position="504"/>
        <end position="515"/>
    </location>
</feature>
<evidence type="ECO:0000256" key="1">
    <source>
        <dbReference type="SAM" id="MobiDB-lite"/>
    </source>
</evidence>